<dbReference type="AlphaFoldDB" id="A0A444XZE9"/>
<feature type="region of interest" description="Disordered" evidence="1">
    <location>
        <begin position="176"/>
        <end position="196"/>
    </location>
</feature>
<sequence length="338" mass="36810">MLVQMEQKMVVKVDGTLREDDGGKSVLLEDGTLCKNGGGGPVQLVVGAVAASTPTYSGVTALMGWETRTADAGTEPRDGCQHSREREQRHLRLATKMMKKASSGSHRRPATRSRSRPNCWLPATGTDGRQWGCNKIHCSIKNYLAKMFENKLIEGKVYVFSNFLIEKSSGIYLSTAHSNTQPPSPSSSSPTSSPRIEGVVAAGGDRTVPLLFDLSLSELIVPLRALLQPCRLLLKPCRLLLLPLVFFFLVRRRHPLVSSSPSRRLAVTGVGFPFASARASCLWVTRTSSSPCFSSFQRVPTQFHYAGAACSSVLHPPLQHPCPLSFCPVLVLCFQGIT</sequence>
<dbReference type="Proteomes" id="UP000289738">
    <property type="component" value="Chromosome B08"/>
</dbReference>
<dbReference type="EMBL" id="SDMP01000018">
    <property type="protein sequence ID" value="RYQ95030.1"/>
    <property type="molecule type" value="Genomic_DNA"/>
</dbReference>
<gene>
    <name evidence="2" type="ORF">Ahy_B08g090010</name>
</gene>
<evidence type="ECO:0000313" key="3">
    <source>
        <dbReference type="Proteomes" id="UP000289738"/>
    </source>
</evidence>
<dbReference type="Gene3D" id="2.40.50.140">
    <property type="entry name" value="Nucleic acid-binding proteins"/>
    <property type="match status" value="1"/>
</dbReference>
<evidence type="ECO:0000313" key="2">
    <source>
        <dbReference type="EMBL" id="RYQ95030.1"/>
    </source>
</evidence>
<feature type="region of interest" description="Disordered" evidence="1">
    <location>
        <begin position="97"/>
        <end position="121"/>
    </location>
</feature>
<reference evidence="2 3" key="1">
    <citation type="submission" date="2019-01" db="EMBL/GenBank/DDBJ databases">
        <title>Sequencing of cultivated peanut Arachis hypogaea provides insights into genome evolution and oil improvement.</title>
        <authorList>
            <person name="Chen X."/>
        </authorList>
    </citation>
    <scope>NUCLEOTIDE SEQUENCE [LARGE SCALE GENOMIC DNA]</scope>
    <source>
        <strain evidence="3">cv. Fuhuasheng</strain>
        <tissue evidence="2">Leaves</tissue>
    </source>
</reference>
<accession>A0A444XZE9</accession>
<comment type="caution">
    <text evidence="2">The sequence shown here is derived from an EMBL/GenBank/DDBJ whole genome shotgun (WGS) entry which is preliminary data.</text>
</comment>
<proteinExistence type="predicted"/>
<evidence type="ECO:0000256" key="1">
    <source>
        <dbReference type="SAM" id="MobiDB-lite"/>
    </source>
</evidence>
<keyword evidence="3" id="KW-1185">Reference proteome</keyword>
<dbReference type="InterPro" id="IPR012340">
    <property type="entry name" value="NA-bd_OB-fold"/>
</dbReference>
<organism evidence="2 3">
    <name type="scientific">Arachis hypogaea</name>
    <name type="common">Peanut</name>
    <dbReference type="NCBI Taxonomy" id="3818"/>
    <lineage>
        <taxon>Eukaryota</taxon>
        <taxon>Viridiplantae</taxon>
        <taxon>Streptophyta</taxon>
        <taxon>Embryophyta</taxon>
        <taxon>Tracheophyta</taxon>
        <taxon>Spermatophyta</taxon>
        <taxon>Magnoliopsida</taxon>
        <taxon>eudicotyledons</taxon>
        <taxon>Gunneridae</taxon>
        <taxon>Pentapetalae</taxon>
        <taxon>rosids</taxon>
        <taxon>fabids</taxon>
        <taxon>Fabales</taxon>
        <taxon>Fabaceae</taxon>
        <taxon>Papilionoideae</taxon>
        <taxon>50 kb inversion clade</taxon>
        <taxon>dalbergioids sensu lato</taxon>
        <taxon>Dalbergieae</taxon>
        <taxon>Pterocarpus clade</taxon>
        <taxon>Arachis</taxon>
    </lineage>
</organism>
<protein>
    <submittedName>
        <fullName evidence="2">Uncharacterized protein</fullName>
    </submittedName>
</protein>
<feature type="compositionally biased region" description="Basic residues" evidence="1">
    <location>
        <begin position="97"/>
        <end position="115"/>
    </location>
</feature>
<name>A0A444XZE9_ARAHY</name>